<reference evidence="1 2" key="1">
    <citation type="journal article" date="2021" name="Commun. Biol.">
        <title>The genome of Shorea leprosula (Dipterocarpaceae) highlights the ecological relevance of drought in aseasonal tropical rainforests.</title>
        <authorList>
            <person name="Ng K.K.S."/>
            <person name="Kobayashi M.J."/>
            <person name="Fawcett J.A."/>
            <person name="Hatakeyama M."/>
            <person name="Paape T."/>
            <person name="Ng C.H."/>
            <person name="Ang C.C."/>
            <person name="Tnah L.H."/>
            <person name="Lee C.T."/>
            <person name="Nishiyama T."/>
            <person name="Sese J."/>
            <person name="O'Brien M.J."/>
            <person name="Copetti D."/>
            <person name="Mohd Noor M.I."/>
            <person name="Ong R.C."/>
            <person name="Putra M."/>
            <person name="Sireger I.Z."/>
            <person name="Indrioko S."/>
            <person name="Kosugi Y."/>
            <person name="Izuno A."/>
            <person name="Isagi Y."/>
            <person name="Lee S.L."/>
            <person name="Shimizu K.K."/>
        </authorList>
    </citation>
    <scope>NUCLEOTIDE SEQUENCE [LARGE SCALE GENOMIC DNA]</scope>
    <source>
        <strain evidence="1">214</strain>
    </source>
</reference>
<proteinExistence type="predicted"/>
<organism evidence="1 2">
    <name type="scientific">Rubroshorea leprosula</name>
    <dbReference type="NCBI Taxonomy" id="152421"/>
    <lineage>
        <taxon>Eukaryota</taxon>
        <taxon>Viridiplantae</taxon>
        <taxon>Streptophyta</taxon>
        <taxon>Embryophyta</taxon>
        <taxon>Tracheophyta</taxon>
        <taxon>Spermatophyta</taxon>
        <taxon>Magnoliopsida</taxon>
        <taxon>eudicotyledons</taxon>
        <taxon>Gunneridae</taxon>
        <taxon>Pentapetalae</taxon>
        <taxon>rosids</taxon>
        <taxon>malvids</taxon>
        <taxon>Malvales</taxon>
        <taxon>Dipterocarpaceae</taxon>
        <taxon>Rubroshorea</taxon>
    </lineage>
</organism>
<dbReference type="Proteomes" id="UP001054252">
    <property type="component" value="Unassembled WGS sequence"/>
</dbReference>
<sequence>MEETSISFPYRICFRDCTCWHATSLIKGTPYLLTEFIS</sequence>
<dbReference type="AlphaFoldDB" id="A0AAV5JJY6"/>
<gene>
    <name evidence="1" type="ORF">SLEP1_g22527</name>
</gene>
<comment type="caution">
    <text evidence="1">The sequence shown here is derived from an EMBL/GenBank/DDBJ whole genome shotgun (WGS) entry which is preliminary data.</text>
</comment>
<keyword evidence="2" id="KW-1185">Reference proteome</keyword>
<dbReference type="EMBL" id="BPVZ01000034">
    <property type="protein sequence ID" value="GKV11261.1"/>
    <property type="molecule type" value="Genomic_DNA"/>
</dbReference>
<protein>
    <submittedName>
        <fullName evidence="1">Uncharacterized protein</fullName>
    </submittedName>
</protein>
<name>A0AAV5JJY6_9ROSI</name>
<accession>A0AAV5JJY6</accession>
<evidence type="ECO:0000313" key="2">
    <source>
        <dbReference type="Proteomes" id="UP001054252"/>
    </source>
</evidence>
<evidence type="ECO:0000313" key="1">
    <source>
        <dbReference type="EMBL" id="GKV11261.1"/>
    </source>
</evidence>